<gene>
    <name evidence="2" type="ORF">COCVIDRAFT_37335</name>
</gene>
<dbReference type="OrthoDB" id="3799998at2759"/>
<name>W7EB15_BIPV3</name>
<dbReference type="Proteomes" id="UP000054337">
    <property type="component" value="Unassembled WGS sequence"/>
</dbReference>
<protein>
    <submittedName>
        <fullName evidence="2">Uncharacterized protein</fullName>
    </submittedName>
</protein>
<evidence type="ECO:0000313" key="2">
    <source>
        <dbReference type="EMBL" id="EUN27628.1"/>
    </source>
</evidence>
<feature type="region of interest" description="Disordered" evidence="1">
    <location>
        <begin position="1"/>
        <end position="30"/>
    </location>
</feature>
<reference evidence="2 3" key="1">
    <citation type="journal article" date="2013" name="PLoS Genet.">
        <title>Comparative genome structure, secondary metabolite, and effector coding capacity across Cochliobolus pathogens.</title>
        <authorList>
            <person name="Condon B.J."/>
            <person name="Leng Y."/>
            <person name="Wu D."/>
            <person name="Bushley K.E."/>
            <person name="Ohm R.A."/>
            <person name="Otillar R."/>
            <person name="Martin J."/>
            <person name="Schackwitz W."/>
            <person name="Grimwood J."/>
            <person name="MohdZainudin N."/>
            <person name="Xue C."/>
            <person name="Wang R."/>
            <person name="Manning V.A."/>
            <person name="Dhillon B."/>
            <person name="Tu Z.J."/>
            <person name="Steffenson B.J."/>
            <person name="Salamov A."/>
            <person name="Sun H."/>
            <person name="Lowry S."/>
            <person name="LaButti K."/>
            <person name="Han J."/>
            <person name="Copeland A."/>
            <person name="Lindquist E."/>
            <person name="Barry K."/>
            <person name="Schmutz J."/>
            <person name="Baker S.E."/>
            <person name="Ciuffetti L.M."/>
            <person name="Grigoriev I.V."/>
            <person name="Zhong S."/>
            <person name="Turgeon B.G."/>
        </authorList>
    </citation>
    <scope>NUCLEOTIDE SEQUENCE [LARGE SCALE GENOMIC DNA]</scope>
    <source>
        <strain evidence="2 3">FI3</strain>
    </source>
</reference>
<organism evidence="2 3">
    <name type="scientific">Bipolaris victoriae (strain FI3)</name>
    <name type="common">Victoria blight of oats agent</name>
    <name type="synonym">Cochliobolus victoriae</name>
    <dbReference type="NCBI Taxonomy" id="930091"/>
    <lineage>
        <taxon>Eukaryota</taxon>
        <taxon>Fungi</taxon>
        <taxon>Dikarya</taxon>
        <taxon>Ascomycota</taxon>
        <taxon>Pezizomycotina</taxon>
        <taxon>Dothideomycetes</taxon>
        <taxon>Pleosporomycetidae</taxon>
        <taxon>Pleosporales</taxon>
        <taxon>Pleosporineae</taxon>
        <taxon>Pleosporaceae</taxon>
        <taxon>Bipolaris</taxon>
    </lineage>
</organism>
<dbReference type="HOGENOM" id="CLU_154716_0_0_1"/>
<evidence type="ECO:0000313" key="3">
    <source>
        <dbReference type="Proteomes" id="UP000054337"/>
    </source>
</evidence>
<sequence>MSHDIGKESNYSQHIEKPDMSHADTKVKRDNVNLDATLPTYYDSEPSAQPPKYPDGQFISTGLRSKDIDQCSAGAPASTIAAILGSGYVDLDAQRRADRKKKTIRERWNDFKERNLGTYNVSEDRAGAASAAEWNMQGAR</sequence>
<dbReference type="RefSeq" id="XP_014557208.1">
    <property type="nucleotide sequence ID" value="XM_014701722.1"/>
</dbReference>
<feature type="compositionally biased region" description="Basic and acidic residues" evidence="1">
    <location>
        <begin position="14"/>
        <end position="30"/>
    </location>
</feature>
<evidence type="ECO:0000256" key="1">
    <source>
        <dbReference type="SAM" id="MobiDB-lite"/>
    </source>
</evidence>
<dbReference type="EMBL" id="KI968728">
    <property type="protein sequence ID" value="EUN27628.1"/>
    <property type="molecule type" value="Genomic_DNA"/>
</dbReference>
<proteinExistence type="predicted"/>
<keyword evidence="3" id="KW-1185">Reference proteome</keyword>
<dbReference type="AlphaFoldDB" id="W7EB15"/>
<accession>W7EB15</accession>
<dbReference type="GeneID" id="26256139"/>